<evidence type="ECO:0000256" key="4">
    <source>
        <dbReference type="ARBA" id="ARBA00022989"/>
    </source>
</evidence>
<dbReference type="Proteomes" id="UP000293331">
    <property type="component" value="Unassembled WGS sequence"/>
</dbReference>
<dbReference type="OrthoDB" id="9793824at2"/>
<comment type="subcellular location">
    <subcellularLocation>
        <location evidence="1">Cell membrane</location>
        <topology evidence="1">Multi-pass membrane protein</topology>
    </subcellularLocation>
</comment>
<evidence type="ECO:0000256" key="5">
    <source>
        <dbReference type="ARBA" id="ARBA00023136"/>
    </source>
</evidence>
<evidence type="ECO:0000256" key="2">
    <source>
        <dbReference type="ARBA" id="ARBA00022475"/>
    </source>
</evidence>
<dbReference type="GO" id="GO:0005886">
    <property type="term" value="C:plasma membrane"/>
    <property type="evidence" value="ECO:0007669"/>
    <property type="project" value="UniProtKB-SubCell"/>
</dbReference>
<keyword evidence="3 6" id="KW-0812">Transmembrane</keyword>
<evidence type="ECO:0000259" key="7">
    <source>
        <dbReference type="Pfam" id="PF06271"/>
    </source>
</evidence>
<dbReference type="AlphaFoldDB" id="A0A4Q5LHL6"/>
<proteinExistence type="predicted"/>
<dbReference type="EMBL" id="SEWG01000008">
    <property type="protein sequence ID" value="RYU86839.1"/>
    <property type="molecule type" value="Genomic_DNA"/>
</dbReference>
<accession>A0A4Q5LHL6</accession>
<keyword evidence="4 6" id="KW-1133">Transmembrane helix</keyword>
<comment type="caution">
    <text evidence="8">The sequence shown here is derived from an EMBL/GenBank/DDBJ whole genome shotgun (WGS) entry which is preliminary data.</text>
</comment>
<gene>
    <name evidence="8" type="ORF">EWM62_16950</name>
</gene>
<feature type="transmembrane region" description="Helical" evidence="6">
    <location>
        <begin position="74"/>
        <end position="96"/>
    </location>
</feature>
<dbReference type="PANTHER" id="PTHR36115:SF4">
    <property type="entry name" value="MEMBRANE PROTEIN"/>
    <property type="match status" value="1"/>
</dbReference>
<dbReference type="Pfam" id="PF06271">
    <property type="entry name" value="RDD"/>
    <property type="match status" value="1"/>
</dbReference>
<evidence type="ECO:0000313" key="9">
    <source>
        <dbReference type="Proteomes" id="UP000293331"/>
    </source>
</evidence>
<dbReference type="PANTHER" id="PTHR36115">
    <property type="entry name" value="PROLINE-RICH ANTIGEN HOMOLOG-RELATED"/>
    <property type="match status" value="1"/>
</dbReference>
<dbReference type="RefSeq" id="WP_129877869.1">
    <property type="nucleotide sequence ID" value="NZ_SEWG01000008.1"/>
</dbReference>
<name>A0A4Q5LHL6_9SPHI</name>
<evidence type="ECO:0000313" key="8">
    <source>
        <dbReference type="EMBL" id="RYU86839.1"/>
    </source>
</evidence>
<evidence type="ECO:0000256" key="3">
    <source>
        <dbReference type="ARBA" id="ARBA00022692"/>
    </source>
</evidence>
<protein>
    <submittedName>
        <fullName evidence="8">RDD family protein</fullName>
    </submittedName>
</protein>
<evidence type="ECO:0000256" key="1">
    <source>
        <dbReference type="ARBA" id="ARBA00004651"/>
    </source>
</evidence>
<feature type="domain" description="RDD" evidence="7">
    <location>
        <begin position="67"/>
        <end position="198"/>
    </location>
</feature>
<sequence>MINSYYLLINGQEVGPHTQYEVMDMNLDVHTIVLSPLASGWQEMLDLPEFAQYLYEKGIYFPTKANLASFWWRLLAYVIDYIVIVVITIIFVTVYYAATGLLTNGYIETDQSQNALNLFSITLMIVYHAVFEATKLRGSIGKIVCKLCVVNSNGTRITFLRALGRNSGKLLSIIILGLGFLNILWDDRRQGWHDQMAKTYIIRR</sequence>
<keyword evidence="9" id="KW-1185">Reference proteome</keyword>
<dbReference type="InterPro" id="IPR010432">
    <property type="entry name" value="RDD"/>
</dbReference>
<evidence type="ECO:0000256" key="6">
    <source>
        <dbReference type="SAM" id="Phobius"/>
    </source>
</evidence>
<feature type="transmembrane region" description="Helical" evidence="6">
    <location>
        <begin position="168"/>
        <end position="185"/>
    </location>
</feature>
<organism evidence="8 9">
    <name type="scientific">Mucilaginibacter terrigena</name>
    <dbReference type="NCBI Taxonomy" id="2492395"/>
    <lineage>
        <taxon>Bacteria</taxon>
        <taxon>Pseudomonadati</taxon>
        <taxon>Bacteroidota</taxon>
        <taxon>Sphingobacteriia</taxon>
        <taxon>Sphingobacteriales</taxon>
        <taxon>Sphingobacteriaceae</taxon>
        <taxon>Mucilaginibacter</taxon>
    </lineage>
</organism>
<reference evidence="8 9" key="1">
    <citation type="submission" date="2019-02" db="EMBL/GenBank/DDBJ databases">
        <title>Bacterial novel species Mucilaginibacter sp. 17JY9-4 isolated from soil.</title>
        <authorList>
            <person name="Jung H.-Y."/>
        </authorList>
    </citation>
    <scope>NUCLEOTIDE SEQUENCE [LARGE SCALE GENOMIC DNA]</scope>
    <source>
        <strain evidence="8 9">17JY9-4</strain>
    </source>
</reference>
<keyword evidence="2" id="KW-1003">Cell membrane</keyword>
<dbReference type="InterPro" id="IPR051791">
    <property type="entry name" value="Pra-immunoreactive"/>
</dbReference>
<keyword evidence="5 6" id="KW-0472">Membrane</keyword>